<feature type="compositionally biased region" description="Basic and acidic residues" evidence="1">
    <location>
        <begin position="365"/>
        <end position="378"/>
    </location>
</feature>
<evidence type="ECO:0000313" key="2">
    <source>
        <dbReference type="EMBL" id="KAA1193921.1"/>
    </source>
</evidence>
<dbReference type="EMBL" id="VTUX01000001">
    <property type="protein sequence ID" value="KAA1193921.1"/>
    <property type="molecule type" value="Genomic_DNA"/>
</dbReference>
<comment type="caution">
    <text evidence="2">The sequence shown here is derived from an EMBL/GenBank/DDBJ whole genome shotgun (WGS) entry which is preliminary data.</text>
</comment>
<feature type="region of interest" description="Disordered" evidence="1">
    <location>
        <begin position="408"/>
        <end position="454"/>
    </location>
</feature>
<keyword evidence="3" id="KW-1185">Reference proteome</keyword>
<feature type="compositionally biased region" description="Basic and acidic residues" evidence="1">
    <location>
        <begin position="424"/>
        <end position="435"/>
    </location>
</feature>
<protein>
    <submittedName>
        <fullName evidence="2">Uncharacterized protein</fullName>
    </submittedName>
</protein>
<sequence>MYRYSVDRAVTYTSEDIVLFRESPFACWMERLCLENPDHGIAPDSQTARPTGYVQRQDELAATLRDEGKQVALIDWDAEEQVRRRETLEAMRSGTDYIVNGQLALGPLSGAVNLLMRTTGYSDLGAYLYIPCDTQAKTTLNSAFRLCFAADLLHSLQGQLPPQMLIIRGDADLLPLHTEDHIYCYRAVKQRFMNAMRDFRKHRMPDPAESSHFGRWSDCAHALIKQRALREEQAEGTGADNNEAESLAALAASEPVVASEKSMQPRIAARGIPVGDTLAAQARRLVKTASVATPAAAAPAPAAERRLDAALENLEFIGSSGARSSLAGQGLRPPTQTPPPQAALHTSAAVAPAQTVASAPPRTQPFERKAVVSERPRAEVNTPSEATPAPTLNTHSRAFEVDCIDDSDYQMPSISAETPPAPEAEVKESRVDVRAPTRPFSSNLNTSNFPEDLL</sequence>
<gene>
    <name evidence="2" type="ORF">F0M18_00285</name>
</gene>
<feature type="compositionally biased region" description="Polar residues" evidence="1">
    <location>
        <begin position="381"/>
        <end position="396"/>
    </location>
</feature>
<accession>A0A5B0X6G6</accession>
<dbReference type="Proteomes" id="UP000323708">
    <property type="component" value="Unassembled WGS sequence"/>
</dbReference>
<feature type="compositionally biased region" description="Polar residues" evidence="1">
    <location>
        <begin position="439"/>
        <end position="454"/>
    </location>
</feature>
<evidence type="ECO:0000313" key="3">
    <source>
        <dbReference type="Proteomes" id="UP000323708"/>
    </source>
</evidence>
<reference evidence="2 3" key="1">
    <citation type="submission" date="2019-09" db="EMBL/GenBank/DDBJ databases">
        <authorList>
            <person name="Chen X.-Y."/>
        </authorList>
    </citation>
    <scope>NUCLEOTIDE SEQUENCE [LARGE SCALE GENOMIC DNA]</scope>
    <source>
        <strain evidence="2 3">NY5</strain>
    </source>
</reference>
<proteinExistence type="predicted"/>
<dbReference type="RefSeq" id="WP_149609390.1">
    <property type="nucleotide sequence ID" value="NZ_VTUX01000001.1"/>
</dbReference>
<name>A0A5B0X6G6_9GAMM</name>
<dbReference type="AlphaFoldDB" id="A0A5B0X6G6"/>
<feature type="region of interest" description="Disordered" evidence="1">
    <location>
        <begin position="323"/>
        <end position="396"/>
    </location>
</feature>
<feature type="compositionally biased region" description="Low complexity" evidence="1">
    <location>
        <begin position="342"/>
        <end position="360"/>
    </location>
</feature>
<organism evidence="2 3">
    <name type="scientific">Pseudohalioglobus sediminis</name>
    <dbReference type="NCBI Taxonomy" id="2606449"/>
    <lineage>
        <taxon>Bacteria</taxon>
        <taxon>Pseudomonadati</taxon>
        <taxon>Pseudomonadota</taxon>
        <taxon>Gammaproteobacteria</taxon>
        <taxon>Cellvibrionales</taxon>
        <taxon>Halieaceae</taxon>
        <taxon>Pseudohalioglobus</taxon>
    </lineage>
</organism>
<evidence type="ECO:0000256" key="1">
    <source>
        <dbReference type="SAM" id="MobiDB-lite"/>
    </source>
</evidence>